<dbReference type="Pfam" id="PF11796">
    <property type="entry name" value="DUF3323"/>
    <property type="match status" value="1"/>
</dbReference>
<evidence type="ECO:0000313" key="4">
    <source>
        <dbReference type="Proteomes" id="UP001145050"/>
    </source>
</evidence>
<sequence length="428" mass="48829">MLKEALAYFGDDSGYHRLFSLFKKKYESLGRIGGTVKVADFKDKELSAVARFFGVSSDELRDKGKVSLEQFEQQLQRTRFEGIGLKELLEAYFKKPFISNKEAKEQKNKKLFMLLDRLKEDHPFLSFWFAHLQQKTADTYWIYRLIDDDEQMFIHAVKQLHAGICGLKDNYERLPIYSQRIAGNPHAFDRNTTLGKLLIHVLAVDRNRTLGVQVTVPTDSEAINDLLLEFKLLRDDITNFVTCVNIIGETSNGIHPMWAAASKSSSVLNMPLRELIPLERAYPARGKCVWIVENSGVYSSILDQVPNAPLICTHGQFKLAALWLMDRLVKSGCMLHYAGDFDPEGLGMATRLLGRYPEHVKLWRMDITSYRKAVTDVFINEERLNKLSSIDTSELVAVREEMKKSGRAGYQESLVTDMVTDLLVECAN</sequence>
<accession>A0A9X3WRT6</accession>
<organism evidence="3 4">
    <name type="scientific">Terrihalobacillus insolitus</name>
    <dbReference type="NCBI Taxonomy" id="2950438"/>
    <lineage>
        <taxon>Bacteria</taxon>
        <taxon>Bacillati</taxon>
        <taxon>Bacillota</taxon>
        <taxon>Bacilli</taxon>
        <taxon>Bacillales</taxon>
        <taxon>Bacillaceae</taxon>
        <taxon>Terrihalobacillus</taxon>
    </lineage>
</organism>
<dbReference type="InterPro" id="IPR024466">
    <property type="entry name" value="CHP02679_N"/>
</dbReference>
<reference evidence="3" key="1">
    <citation type="submission" date="2022-06" db="EMBL/GenBank/DDBJ databases">
        <title>Aquibacillus sp. a new bacterium isolated from soil saline samples.</title>
        <authorList>
            <person name="Galisteo C."/>
            <person name="De La Haba R."/>
            <person name="Sanchez-Porro C."/>
            <person name="Ventosa A."/>
        </authorList>
    </citation>
    <scope>NUCLEOTIDE SEQUENCE</scope>
    <source>
        <strain evidence="3">3ASR75-11</strain>
    </source>
</reference>
<dbReference type="Pfam" id="PF09664">
    <property type="entry name" value="DUF2399"/>
    <property type="match status" value="1"/>
</dbReference>
<dbReference type="AlphaFoldDB" id="A0A9X3WRT6"/>
<name>A0A9X3WRT6_9BACI</name>
<feature type="domain" description="DUF2399" evidence="1">
    <location>
        <begin position="269"/>
        <end position="422"/>
    </location>
</feature>
<keyword evidence="4" id="KW-1185">Reference proteome</keyword>
<feature type="domain" description="Conserved hypothetical protein CHP02679 N terminus" evidence="2">
    <location>
        <begin position="33"/>
        <end position="246"/>
    </location>
</feature>
<gene>
    <name evidence="3" type="ORF">NC797_06720</name>
</gene>
<comment type="caution">
    <text evidence="3">The sequence shown here is derived from an EMBL/GenBank/DDBJ whole genome shotgun (WGS) entry which is preliminary data.</text>
</comment>
<evidence type="ECO:0000259" key="2">
    <source>
        <dbReference type="Pfam" id="PF11796"/>
    </source>
</evidence>
<protein>
    <submittedName>
        <fullName evidence="3">TIGR02679 family protein</fullName>
    </submittedName>
</protein>
<dbReference type="InterPro" id="IPR024465">
    <property type="entry name" value="DUF2399"/>
</dbReference>
<dbReference type="NCBIfam" id="TIGR02679">
    <property type="entry name" value="TIGR02679 family protein"/>
    <property type="match status" value="1"/>
</dbReference>
<dbReference type="Proteomes" id="UP001145050">
    <property type="component" value="Unassembled WGS sequence"/>
</dbReference>
<proteinExistence type="predicted"/>
<evidence type="ECO:0000259" key="1">
    <source>
        <dbReference type="Pfam" id="PF09664"/>
    </source>
</evidence>
<dbReference type="EMBL" id="JAMQKB010000004">
    <property type="protein sequence ID" value="MDC3424200.1"/>
    <property type="molecule type" value="Genomic_DNA"/>
</dbReference>
<dbReference type="InterPro" id="IPR013495">
    <property type="entry name" value="CHP02679"/>
</dbReference>
<evidence type="ECO:0000313" key="3">
    <source>
        <dbReference type="EMBL" id="MDC3424200.1"/>
    </source>
</evidence>
<dbReference type="RefSeq" id="WP_272435998.1">
    <property type="nucleotide sequence ID" value="NZ_JAMQKB010000004.1"/>
</dbReference>